<dbReference type="RefSeq" id="XP_035682448.1">
    <property type="nucleotide sequence ID" value="XM_035826555.1"/>
</dbReference>
<organism evidence="2 3">
    <name type="scientific">Branchiostoma floridae</name>
    <name type="common">Florida lancelet</name>
    <name type="synonym">Amphioxus</name>
    <dbReference type="NCBI Taxonomy" id="7739"/>
    <lineage>
        <taxon>Eukaryota</taxon>
        <taxon>Metazoa</taxon>
        <taxon>Chordata</taxon>
        <taxon>Cephalochordata</taxon>
        <taxon>Leptocardii</taxon>
        <taxon>Amphioxiformes</taxon>
        <taxon>Branchiostomatidae</taxon>
        <taxon>Branchiostoma</taxon>
    </lineage>
</organism>
<evidence type="ECO:0000256" key="1">
    <source>
        <dbReference type="PROSITE-ProRule" id="PRU00339"/>
    </source>
</evidence>
<dbReference type="PANTHER" id="PTHR19959:SF119">
    <property type="entry name" value="FUNGAL LIPASE-LIKE DOMAIN-CONTAINING PROTEIN"/>
    <property type="match status" value="1"/>
</dbReference>
<reference evidence="3" key="2">
    <citation type="submission" date="2025-08" db="UniProtKB">
        <authorList>
            <consortium name="RefSeq"/>
        </authorList>
    </citation>
    <scope>IDENTIFICATION</scope>
    <source>
        <strain evidence="3">S238N-H82</strain>
        <tissue evidence="3">Testes</tissue>
    </source>
</reference>
<dbReference type="AlphaFoldDB" id="A0A9J7LIK9"/>
<dbReference type="InterPro" id="IPR011990">
    <property type="entry name" value="TPR-like_helical_dom_sf"/>
</dbReference>
<protein>
    <submittedName>
        <fullName evidence="3">Uncharacterized protein LOC118419899</fullName>
    </submittedName>
</protein>
<feature type="non-terminal residue" evidence="3">
    <location>
        <position position="468"/>
    </location>
</feature>
<dbReference type="Pfam" id="PF13424">
    <property type="entry name" value="TPR_12"/>
    <property type="match status" value="1"/>
</dbReference>
<accession>A0A9J7LIK9</accession>
<keyword evidence="2" id="KW-1185">Reference proteome</keyword>
<dbReference type="Proteomes" id="UP000001554">
    <property type="component" value="Chromosome 7"/>
</dbReference>
<dbReference type="SMART" id="SM00028">
    <property type="entry name" value="TPR"/>
    <property type="match status" value="3"/>
</dbReference>
<evidence type="ECO:0000313" key="2">
    <source>
        <dbReference type="Proteomes" id="UP000001554"/>
    </source>
</evidence>
<dbReference type="OMA" id="IPSVWRI"/>
<dbReference type="KEGG" id="bfo:118419899"/>
<sequence length="468" mass="52970">MAIPSLNDFLSEDQKKKNWFFDSVTPRGFAFDGFMPWASKTPFGREKTRTKDPVSLIQTPAQLAKYQHLHIALAEGYHLSDILRRVTYLTGDESLVDEYTGRVNISVDPSPVLSRLSASLSRLSALLVLSDNIQQLENVEPTGQLMDVKKEIYRFPSVAVDVLSICCGIAIPSVWGIVQELQKKQRISQEDAHHLTVLISISAELRLRTYIASGGQKDRLSPLTEMKVELDKHDMDDTFVPSVFYIPDSKMLFRYYYTAIPLKTCIIHTVYKESRTTKIFHNAIFDNSSLTRARITRQLLYLDASLRQCEAALEEAGSDEKKQLEILSELGMVLQNRGEFEKAMGYYRRALTVENTLHGESKEHPNIAALLESIGFCMSHLGDQSEALIYLEQSIKMKRAIHGETTAHPVIAGSLNNIGNCWNHLGDFKKALRYYEQSLEMMKAIYIKTTPHPDIASLLNNIGNCWSD</sequence>
<name>A0A9J7LIK9_BRAFL</name>
<keyword evidence="1" id="KW-0802">TPR repeat</keyword>
<feature type="repeat" description="TPR" evidence="1">
    <location>
        <begin position="324"/>
        <end position="357"/>
    </location>
</feature>
<gene>
    <name evidence="3" type="primary">LOC118419899</name>
</gene>
<dbReference type="Gene3D" id="1.25.40.10">
    <property type="entry name" value="Tetratricopeptide repeat domain"/>
    <property type="match status" value="1"/>
</dbReference>
<dbReference type="OrthoDB" id="10260758at2759"/>
<dbReference type="InterPro" id="IPR019734">
    <property type="entry name" value="TPR_rpt"/>
</dbReference>
<dbReference type="Pfam" id="PF13374">
    <property type="entry name" value="TPR_10"/>
    <property type="match status" value="1"/>
</dbReference>
<dbReference type="PROSITE" id="PS50005">
    <property type="entry name" value="TPR"/>
    <property type="match status" value="2"/>
</dbReference>
<dbReference type="GeneID" id="118419899"/>
<evidence type="ECO:0000313" key="3">
    <source>
        <dbReference type="RefSeq" id="XP_035682448.1"/>
    </source>
</evidence>
<reference evidence="2" key="1">
    <citation type="journal article" date="2020" name="Nat. Ecol. Evol.">
        <title>Deeply conserved synteny resolves early events in vertebrate evolution.</title>
        <authorList>
            <person name="Simakov O."/>
            <person name="Marletaz F."/>
            <person name="Yue J.X."/>
            <person name="O'Connell B."/>
            <person name="Jenkins J."/>
            <person name="Brandt A."/>
            <person name="Calef R."/>
            <person name="Tung C.H."/>
            <person name="Huang T.K."/>
            <person name="Schmutz J."/>
            <person name="Satoh N."/>
            <person name="Yu J.K."/>
            <person name="Putnam N.H."/>
            <person name="Green R.E."/>
            <person name="Rokhsar D.S."/>
        </authorList>
    </citation>
    <scope>NUCLEOTIDE SEQUENCE [LARGE SCALE GENOMIC DNA]</scope>
    <source>
        <strain evidence="2">S238N-H82</strain>
    </source>
</reference>
<dbReference type="SUPFAM" id="SSF48452">
    <property type="entry name" value="TPR-like"/>
    <property type="match status" value="1"/>
</dbReference>
<dbReference type="PANTHER" id="PTHR19959">
    <property type="entry name" value="KINESIN LIGHT CHAIN"/>
    <property type="match status" value="1"/>
</dbReference>
<proteinExistence type="predicted"/>
<feature type="repeat" description="TPR" evidence="1">
    <location>
        <begin position="412"/>
        <end position="445"/>
    </location>
</feature>